<protein>
    <recommendedName>
        <fullName evidence="3">tRNA(Met) cytidine acetate ligase</fullName>
        <ecNumber evidence="3">6.3.4.-</ecNumber>
    </recommendedName>
</protein>
<keyword evidence="2 3" id="KW-0819">tRNA processing</keyword>
<dbReference type="Gene3D" id="3.40.50.620">
    <property type="entry name" value="HUPs"/>
    <property type="match status" value="1"/>
</dbReference>
<dbReference type="PANTHER" id="PTHR37825:SF1">
    <property type="entry name" value="TRNA(MET) CYTIDINE ACETATE LIGASE"/>
    <property type="match status" value="1"/>
</dbReference>
<reference evidence="5" key="1">
    <citation type="journal article" date="2019" name="Int. J. Syst. Evol. Microbiol.">
        <title>The Global Catalogue of Microorganisms (GCM) 10K type strain sequencing project: providing services to taxonomists for standard genome sequencing and annotation.</title>
        <authorList>
            <consortium name="The Broad Institute Genomics Platform"/>
            <consortium name="The Broad Institute Genome Sequencing Center for Infectious Disease"/>
            <person name="Wu L."/>
            <person name="Ma J."/>
        </authorList>
    </citation>
    <scope>NUCLEOTIDE SEQUENCE [LARGE SCALE GENOMIC DNA]</scope>
    <source>
        <strain evidence="5">CGMCC 1.19061</strain>
    </source>
</reference>
<dbReference type="InterPro" id="IPR014729">
    <property type="entry name" value="Rossmann-like_a/b/a_fold"/>
</dbReference>
<keyword evidence="1 3" id="KW-0436">Ligase</keyword>
<evidence type="ECO:0000256" key="1">
    <source>
        <dbReference type="ARBA" id="ARBA00022598"/>
    </source>
</evidence>
<dbReference type="EMBL" id="JBHSGT010000037">
    <property type="protein sequence ID" value="MFC4710057.1"/>
    <property type="molecule type" value="Genomic_DNA"/>
</dbReference>
<dbReference type="Proteomes" id="UP001596026">
    <property type="component" value="Unassembled WGS sequence"/>
</dbReference>
<sequence length="389" mass="44803">MKACGIVVEYNPFHNGHIYHVQQARTQSKSNVVIAVMSGNFLQRGEPAVIDKWQRAEAALLNGVDLVVELPIEWALQPADYFAKGSIAILQALGCESLCFGTDYDSTFDYQSYGQQMLIEKETIDALFKKLENQNQTYAEKMQLVMNQIFPEMGQQQANQPNHVLGLSYSQENATYERPMRLLPIKRLAQGYHSKSLEQEIASATAIREGLLKHAVIDHTVPQATLESLTHYHVFWQDFWPLLKYQLLVRSLTELKQIYQMSEGLEHRLKRSAQTANDFKQFIQQIKTKRYTQTRLQRLCCYVLLGITNENMQTAWEQPIIHVLGFTEQGKNYLNQVKESVNLPIVSKIGKNEAKRWALNLTSDQIYQLAHPVIKEQNFGRFPIQIKNR</sequence>
<feature type="binding site" evidence="3">
    <location>
        <position position="187"/>
    </location>
    <ligand>
        <name>ATP</name>
        <dbReference type="ChEBI" id="CHEBI:30616"/>
    </ligand>
</feature>
<dbReference type="NCBIfam" id="NF010191">
    <property type="entry name" value="PRK13670.1"/>
    <property type="match status" value="1"/>
</dbReference>
<dbReference type="InterPro" id="IPR008513">
    <property type="entry name" value="tRNA(Met)_cyd_acetate_ligase"/>
</dbReference>
<keyword evidence="3" id="KW-0963">Cytoplasm</keyword>
<keyword evidence="3" id="KW-0694">RNA-binding</keyword>
<gene>
    <name evidence="3" type="primary">tmcAL</name>
    <name evidence="4" type="ORF">ACFO3L_05385</name>
</gene>
<keyword evidence="3" id="KW-0820">tRNA-binding</keyword>
<evidence type="ECO:0000256" key="2">
    <source>
        <dbReference type="ARBA" id="ARBA00022694"/>
    </source>
</evidence>
<keyword evidence="5" id="KW-1185">Reference proteome</keyword>
<comment type="catalytic activity">
    <reaction evidence="3">
        <text>cytidine(34) in elongator tRNA(Met) + acetate + ATP = N(4)-acetylcytidine(34) in elongator tRNA(Met) + AMP + diphosphate</text>
        <dbReference type="Rhea" id="RHEA:58144"/>
        <dbReference type="Rhea" id="RHEA-COMP:10693"/>
        <dbReference type="Rhea" id="RHEA-COMP:10694"/>
        <dbReference type="ChEBI" id="CHEBI:30089"/>
        <dbReference type="ChEBI" id="CHEBI:30616"/>
        <dbReference type="ChEBI" id="CHEBI:33019"/>
        <dbReference type="ChEBI" id="CHEBI:74900"/>
        <dbReference type="ChEBI" id="CHEBI:82748"/>
        <dbReference type="ChEBI" id="CHEBI:456215"/>
    </reaction>
</comment>
<evidence type="ECO:0000313" key="4">
    <source>
        <dbReference type="EMBL" id="MFC4710057.1"/>
    </source>
</evidence>
<comment type="similarity">
    <text evidence="3">Belongs to the TmcAL family.</text>
</comment>
<keyword evidence="3" id="KW-0547">Nucleotide-binding</keyword>
<organism evidence="4 5">
    <name type="scientific">Enterococcus eurekensis</name>
    <dbReference type="NCBI Taxonomy" id="1159753"/>
    <lineage>
        <taxon>Bacteria</taxon>
        <taxon>Bacillati</taxon>
        <taxon>Bacillota</taxon>
        <taxon>Bacilli</taxon>
        <taxon>Lactobacillales</taxon>
        <taxon>Enterococcaceae</taxon>
        <taxon>Enterococcus</taxon>
    </lineage>
</organism>
<keyword evidence="3" id="KW-0067">ATP-binding</keyword>
<comment type="subcellular location">
    <subcellularLocation>
        <location evidence="3">Cytoplasm</location>
    </subcellularLocation>
</comment>
<feature type="binding site" evidence="3">
    <location>
        <position position="162"/>
    </location>
    <ligand>
        <name>ATP</name>
        <dbReference type="ChEBI" id="CHEBI:30616"/>
    </ligand>
</feature>
<comment type="caution">
    <text evidence="3">Lacks conserved residue(s) required for the propagation of feature annotation.</text>
</comment>
<feature type="binding site" evidence="3">
    <location>
        <position position="101"/>
    </location>
    <ligand>
        <name>ATP</name>
        <dbReference type="ChEBI" id="CHEBI:30616"/>
    </ligand>
</feature>
<comment type="function">
    <text evidence="3">Catalyzes the formation of N(4)-acetylcytidine (ac(4)C) at the wobble position of elongator tRNA(Met), using acetate and ATP as substrates. First activates an acetate ion to form acetyladenylate (Ac-AMP) and then transfers the acetyl group to tRNA to form ac(4)C34.</text>
</comment>
<accession>A0ABV9M2M7</accession>
<evidence type="ECO:0000313" key="5">
    <source>
        <dbReference type="Proteomes" id="UP001596026"/>
    </source>
</evidence>
<evidence type="ECO:0000256" key="3">
    <source>
        <dbReference type="HAMAP-Rule" id="MF_01539"/>
    </source>
</evidence>
<name>A0ABV9M2M7_9ENTE</name>
<dbReference type="SUPFAM" id="SSF52374">
    <property type="entry name" value="Nucleotidylyl transferase"/>
    <property type="match status" value="1"/>
</dbReference>
<dbReference type="RefSeq" id="WP_379964595.1">
    <property type="nucleotide sequence ID" value="NZ_JBHSGT010000037.1"/>
</dbReference>
<comment type="caution">
    <text evidence="4">The sequence shown here is derived from an EMBL/GenBank/DDBJ whole genome shotgun (WGS) entry which is preliminary data.</text>
</comment>
<dbReference type="PANTHER" id="PTHR37825">
    <property type="entry name" value="TRNA(MET) CYTIDINE ACETATE LIGASE"/>
    <property type="match status" value="1"/>
</dbReference>
<proteinExistence type="inferred from homology"/>
<dbReference type="Pfam" id="PF05636">
    <property type="entry name" value="HIGH_NTase1"/>
    <property type="match status" value="1"/>
</dbReference>
<feature type="binding site" evidence="3">
    <location>
        <begin position="7"/>
        <end position="20"/>
    </location>
    <ligand>
        <name>ATP</name>
        <dbReference type="ChEBI" id="CHEBI:30616"/>
    </ligand>
</feature>
<dbReference type="EC" id="6.3.4.-" evidence="3"/>
<dbReference type="HAMAP" id="MF_01539">
    <property type="entry name" value="TmcAL"/>
    <property type="match status" value="1"/>
</dbReference>